<evidence type="ECO:0000256" key="3">
    <source>
        <dbReference type="ARBA" id="ARBA00022490"/>
    </source>
</evidence>
<dbReference type="EMBL" id="JACDTQ010002860">
    <property type="protein sequence ID" value="KAF5915539.1"/>
    <property type="molecule type" value="Genomic_DNA"/>
</dbReference>
<feature type="domain" description="CARG-binding factor N-terminal" evidence="7">
    <location>
        <begin position="1"/>
        <end position="61"/>
    </location>
</feature>
<sequence>METTGATKKGHEAAPEDASPAGAGSGAAAGAGGGSTAAPASNQKGAQGDLINASENAEDAGKMFLGGLSWDTSKRT</sequence>
<gene>
    <name evidence="8" type="ORF">HPG69_012704</name>
</gene>
<evidence type="ECO:0000256" key="6">
    <source>
        <dbReference type="SAM" id="MobiDB-lite"/>
    </source>
</evidence>
<dbReference type="InterPro" id="IPR012956">
    <property type="entry name" value="CARG-binding_factor_N"/>
</dbReference>
<dbReference type="AlphaFoldDB" id="A0A7J7EIC3"/>
<name>A0A7J7EIC3_DICBM</name>
<feature type="region of interest" description="Disordered" evidence="6">
    <location>
        <begin position="1"/>
        <end position="54"/>
    </location>
</feature>
<dbReference type="GO" id="GO:0003723">
    <property type="term" value="F:RNA binding"/>
    <property type="evidence" value="ECO:0007669"/>
    <property type="project" value="UniProtKB-KW"/>
</dbReference>
<keyword evidence="4" id="KW-0677">Repeat</keyword>
<keyword evidence="9" id="KW-1185">Reference proteome</keyword>
<evidence type="ECO:0000256" key="5">
    <source>
        <dbReference type="ARBA" id="ARBA00022884"/>
    </source>
</evidence>
<proteinExistence type="predicted"/>
<reference evidence="8 9" key="1">
    <citation type="journal article" date="2020" name="Mol. Biol. Evol.">
        <title>Interspecific Gene Flow and the Evolution of Specialization in Black and White Rhinoceros.</title>
        <authorList>
            <person name="Moodley Y."/>
            <person name="Westbury M.V."/>
            <person name="Russo I.M."/>
            <person name="Gopalakrishnan S."/>
            <person name="Rakotoarivelo A."/>
            <person name="Olsen R.A."/>
            <person name="Prost S."/>
            <person name="Tunstall T."/>
            <person name="Ryder O.A."/>
            <person name="Dalen L."/>
            <person name="Bruford M.W."/>
        </authorList>
    </citation>
    <scope>NUCLEOTIDE SEQUENCE [LARGE SCALE GENOMIC DNA]</scope>
    <source>
        <strain evidence="8">SBR-YM</strain>
        <tissue evidence="8">Skin</tissue>
    </source>
</reference>
<evidence type="ECO:0000313" key="8">
    <source>
        <dbReference type="EMBL" id="KAF5915539.1"/>
    </source>
</evidence>
<feature type="compositionally biased region" description="Gly residues" evidence="6">
    <location>
        <begin position="23"/>
        <end position="35"/>
    </location>
</feature>
<dbReference type="Proteomes" id="UP000551758">
    <property type="component" value="Unassembled WGS sequence"/>
</dbReference>
<evidence type="ECO:0000256" key="1">
    <source>
        <dbReference type="ARBA" id="ARBA00004496"/>
    </source>
</evidence>
<evidence type="ECO:0000256" key="4">
    <source>
        <dbReference type="ARBA" id="ARBA00022737"/>
    </source>
</evidence>
<accession>A0A7J7EIC3</accession>
<dbReference type="Pfam" id="PF08143">
    <property type="entry name" value="CBFNT"/>
    <property type="match status" value="1"/>
</dbReference>
<protein>
    <recommendedName>
        <fullName evidence="7">CARG-binding factor N-terminal domain-containing protein</fullName>
    </recommendedName>
</protein>
<evidence type="ECO:0000256" key="2">
    <source>
        <dbReference type="ARBA" id="ARBA00022481"/>
    </source>
</evidence>
<organism evidence="8 9">
    <name type="scientific">Diceros bicornis minor</name>
    <name type="common">South-central black rhinoceros</name>
    <dbReference type="NCBI Taxonomy" id="77932"/>
    <lineage>
        <taxon>Eukaryota</taxon>
        <taxon>Metazoa</taxon>
        <taxon>Chordata</taxon>
        <taxon>Craniata</taxon>
        <taxon>Vertebrata</taxon>
        <taxon>Euteleostomi</taxon>
        <taxon>Mammalia</taxon>
        <taxon>Eutheria</taxon>
        <taxon>Laurasiatheria</taxon>
        <taxon>Perissodactyla</taxon>
        <taxon>Rhinocerotidae</taxon>
        <taxon>Diceros</taxon>
    </lineage>
</organism>
<comment type="caution">
    <text evidence="8">The sequence shown here is derived from an EMBL/GenBank/DDBJ whole genome shotgun (WGS) entry which is preliminary data.</text>
</comment>
<evidence type="ECO:0000259" key="7">
    <source>
        <dbReference type="Pfam" id="PF08143"/>
    </source>
</evidence>
<keyword evidence="2" id="KW-0488">Methylation</keyword>
<keyword evidence="3" id="KW-0963">Cytoplasm</keyword>
<evidence type="ECO:0000313" key="9">
    <source>
        <dbReference type="Proteomes" id="UP000551758"/>
    </source>
</evidence>
<comment type="subcellular location">
    <subcellularLocation>
        <location evidence="1">Cytoplasm</location>
    </subcellularLocation>
</comment>
<keyword evidence="5" id="KW-0694">RNA-binding</keyword>
<dbReference type="GO" id="GO:0005737">
    <property type="term" value="C:cytoplasm"/>
    <property type="evidence" value="ECO:0007669"/>
    <property type="project" value="UniProtKB-SubCell"/>
</dbReference>